<dbReference type="InterPro" id="IPR053145">
    <property type="entry name" value="AB_hydrolase_Est10"/>
</dbReference>
<dbReference type="EMBL" id="VSZS01000051">
    <property type="protein sequence ID" value="TYR35691.1"/>
    <property type="molecule type" value="Genomic_DNA"/>
</dbReference>
<keyword evidence="3" id="KW-1185">Reference proteome</keyword>
<name>A0A5D4H3T4_9HYPH</name>
<dbReference type="GO" id="GO:0052689">
    <property type="term" value="F:carboxylic ester hydrolase activity"/>
    <property type="evidence" value="ECO:0007669"/>
    <property type="project" value="TreeGrafter"/>
</dbReference>
<evidence type="ECO:0000313" key="3">
    <source>
        <dbReference type="Proteomes" id="UP000323258"/>
    </source>
</evidence>
<reference evidence="2 3" key="2">
    <citation type="submission" date="2019-09" db="EMBL/GenBank/DDBJ databases">
        <title>Mesorhizobium sp. MaA-C15 isolated from Microcystis aeruginosa.</title>
        <authorList>
            <person name="Jeong S.E."/>
            <person name="Jin H.M."/>
            <person name="Jeon C.O."/>
        </authorList>
    </citation>
    <scope>NUCLEOTIDE SEQUENCE [LARGE SCALE GENOMIC DNA]</scope>
    <source>
        <strain evidence="2 3">MaA-C15</strain>
    </source>
</reference>
<dbReference type="InterPro" id="IPR029058">
    <property type="entry name" value="AB_hydrolase_fold"/>
</dbReference>
<keyword evidence="2" id="KW-0378">Hydrolase</keyword>
<dbReference type="OrthoDB" id="9809549at2"/>
<gene>
    <name evidence="2" type="ORF">FY036_01905</name>
</gene>
<dbReference type="PANTHER" id="PTHR43265">
    <property type="entry name" value="ESTERASE ESTD"/>
    <property type="match status" value="1"/>
</dbReference>
<feature type="domain" description="Serine aminopeptidase S33" evidence="1">
    <location>
        <begin position="58"/>
        <end position="258"/>
    </location>
</feature>
<organism evidence="2 3">
    <name type="scientific">Neoaquamicrobium microcysteis</name>
    <dbReference type="NCBI Taxonomy" id="2682781"/>
    <lineage>
        <taxon>Bacteria</taxon>
        <taxon>Pseudomonadati</taxon>
        <taxon>Pseudomonadota</taxon>
        <taxon>Alphaproteobacteria</taxon>
        <taxon>Hyphomicrobiales</taxon>
        <taxon>Phyllobacteriaceae</taxon>
        <taxon>Neoaquamicrobium</taxon>
    </lineage>
</organism>
<evidence type="ECO:0000313" key="2">
    <source>
        <dbReference type="EMBL" id="TYR35691.1"/>
    </source>
</evidence>
<accession>A0A5D4H3T4</accession>
<dbReference type="SUPFAM" id="SSF53474">
    <property type="entry name" value="alpha/beta-Hydrolases"/>
    <property type="match status" value="1"/>
</dbReference>
<proteinExistence type="predicted"/>
<dbReference type="InterPro" id="IPR022742">
    <property type="entry name" value="Hydrolase_4"/>
</dbReference>
<dbReference type="Proteomes" id="UP000323258">
    <property type="component" value="Unassembled WGS sequence"/>
</dbReference>
<evidence type="ECO:0000259" key="1">
    <source>
        <dbReference type="Pfam" id="PF12146"/>
    </source>
</evidence>
<sequence length="310" mass="31903">MLGISVALLASQDIRAPGPSGDLKGSLVRAEDPTAPVVLIIPGSGPTDRDGNSPLGVTAGSYRLLAEGLLAEGISTVRVDKRGMFGSADAVPDANAVTINDYVDDTRAWVQVIRETTGADCVWLLGHSEGGLVALAAAQEEDAVCGLILVASPGRPLGDVLREQLHANPANAPLLPKADAAIDALAAGNRVDETDLPAPLVPLFAPTIQGFLISVFSLDPARLAERVSKPVLIVQGDADLQVSMSDAEALEAAAPSADLVRLPDTNHALKAVPPNDPAANVATYSDPNLPLAPGVVEAIAQFIKVPEGRD</sequence>
<protein>
    <submittedName>
        <fullName evidence="2">Alpha/beta fold hydrolase</fullName>
    </submittedName>
</protein>
<comment type="caution">
    <text evidence="2">The sequence shown here is derived from an EMBL/GenBank/DDBJ whole genome shotgun (WGS) entry which is preliminary data.</text>
</comment>
<dbReference type="AlphaFoldDB" id="A0A5D4H3T4"/>
<dbReference type="Gene3D" id="3.40.50.1820">
    <property type="entry name" value="alpha/beta hydrolase"/>
    <property type="match status" value="1"/>
</dbReference>
<reference evidence="2 3" key="1">
    <citation type="submission" date="2019-08" db="EMBL/GenBank/DDBJ databases">
        <authorList>
            <person name="Seo Y.L."/>
        </authorList>
    </citation>
    <scope>NUCLEOTIDE SEQUENCE [LARGE SCALE GENOMIC DNA]</scope>
    <source>
        <strain evidence="2 3">MaA-C15</strain>
    </source>
</reference>
<dbReference type="PANTHER" id="PTHR43265:SF1">
    <property type="entry name" value="ESTERASE ESTD"/>
    <property type="match status" value="1"/>
</dbReference>
<dbReference type="Pfam" id="PF12146">
    <property type="entry name" value="Hydrolase_4"/>
    <property type="match status" value="1"/>
</dbReference>